<comment type="caution">
    <text evidence="3">The sequence shown here is derived from an EMBL/GenBank/DDBJ whole genome shotgun (WGS) entry which is preliminary data.</text>
</comment>
<dbReference type="InterPro" id="IPR025420">
    <property type="entry name" value="DUF4143"/>
</dbReference>
<dbReference type="Pfam" id="PF13635">
    <property type="entry name" value="DUF4143"/>
    <property type="match status" value="1"/>
</dbReference>
<protein>
    <submittedName>
        <fullName evidence="3">ATP-binding protein</fullName>
    </submittedName>
</protein>
<dbReference type="SUPFAM" id="SSF52540">
    <property type="entry name" value="P-loop containing nucleoside triphosphate hydrolases"/>
    <property type="match status" value="1"/>
</dbReference>
<evidence type="ECO:0000259" key="2">
    <source>
        <dbReference type="SMART" id="SM00382"/>
    </source>
</evidence>
<dbReference type="Pfam" id="PF13173">
    <property type="entry name" value="AAA_14"/>
    <property type="match status" value="1"/>
</dbReference>
<gene>
    <name evidence="3" type="ORF">GCM10023187_44340</name>
</gene>
<dbReference type="InterPro" id="IPR041682">
    <property type="entry name" value="AAA_14"/>
</dbReference>
<dbReference type="PANTHER" id="PTHR43566:SF2">
    <property type="entry name" value="DUF4143 DOMAIN-CONTAINING PROTEIN"/>
    <property type="match status" value="1"/>
</dbReference>
<dbReference type="SUPFAM" id="SSF46785">
    <property type="entry name" value="Winged helix' DNA-binding domain"/>
    <property type="match status" value="1"/>
</dbReference>
<keyword evidence="4" id="KW-1185">Reference proteome</keyword>
<dbReference type="Gene3D" id="3.40.50.300">
    <property type="entry name" value="P-loop containing nucleotide triphosphate hydrolases"/>
    <property type="match status" value="1"/>
</dbReference>
<evidence type="ECO:0000313" key="3">
    <source>
        <dbReference type="EMBL" id="GAA4414618.1"/>
    </source>
</evidence>
<sequence length="408" mass="45625">MKKKFSIYMVNGVERLLTPALLEAIQYFPAVSLVGPRQVGKTTLAHHLAAGLPKPTLYLDLERTEDQARLGDRPAWLLEQYTDHTVVLDEIQRMPQLFPQLRALIDDHRVPGRFILLGSASPDLLAQSGETLAGRICFLELTPFLRTEVADTPYQTHWFRGGFPEPFLMDSDRIRTQWYRSFIQSYVERDLPLLGKLGVSVTASLLSRLLRMLTTIQGALLNYSMLAGSLGVSVTTVRNYIDLLEEAFIVRRLEPYFVNIGKRLTKSPKFYLRDSGLLHHLLNLASPDALLLHAQVGASWEGYVIEQIINQLADNVTPYFYRTQQGAELDLVLVRGNAPILAVEVKLSNSPTLSRGVTIAQEDMGGVPLLVVTPSAGDYPFRPGIRVVDINTIWPRLAAEGLLRTAPN</sequence>
<keyword evidence="1" id="KW-0238">DNA-binding</keyword>
<organism evidence="3 4">
    <name type="scientific">Nibrella viscosa</name>
    <dbReference type="NCBI Taxonomy" id="1084524"/>
    <lineage>
        <taxon>Bacteria</taxon>
        <taxon>Pseudomonadati</taxon>
        <taxon>Bacteroidota</taxon>
        <taxon>Cytophagia</taxon>
        <taxon>Cytophagales</taxon>
        <taxon>Spirosomataceae</taxon>
        <taxon>Nibrella</taxon>
    </lineage>
</organism>
<dbReference type="GO" id="GO:0005524">
    <property type="term" value="F:ATP binding"/>
    <property type="evidence" value="ECO:0007669"/>
    <property type="project" value="UniProtKB-KW"/>
</dbReference>
<dbReference type="InterPro" id="IPR027417">
    <property type="entry name" value="P-loop_NTPase"/>
</dbReference>
<accession>A0ABP8KSQ8</accession>
<reference evidence="4" key="1">
    <citation type="journal article" date="2019" name="Int. J. Syst. Evol. Microbiol.">
        <title>The Global Catalogue of Microorganisms (GCM) 10K type strain sequencing project: providing services to taxonomists for standard genome sequencing and annotation.</title>
        <authorList>
            <consortium name="The Broad Institute Genomics Platform"/>
            <consortium name="The Broad Institute Genome Sequencing Center for Infectious Disease"/>
            <person name="Wu L."/>
            <person name="Ma J."/>
        </authorList>
    </citation>
    <scope>NUCLEOTIDE SEQUENCE [LARGE SCALE GENOMIC DNA]</scope>
    <source>
        <strain evidence="4">JCM 17925</strain>
    </source>
</reference>
<dbReference type="PANTHER" id="PTHR43566">
    <property type="entry name" value="CONSERVED PROTEIN"/>
    <property type="match status" value="1"/>
</dbReference>
<dbReference type="EMBL" id="BAABHB010000012">
    <property type="protein sequence ID" value="GAA4414618.1"/>
    <property type="molecule type" value="Genomic_DNA"/>
</dbReference>
<dbReference type="InterPro" id="IPR036390">
    <property type="entry name" value="WH_DNA-bd_sf"/>
</dbReference>
<dbReference type="InterPro" id="IPR003593">
    <property type="entry name" value="AAA+_ATPase"/>
</dbReference>
<evidence type="ECO:0000313" key="4">
    <source>
        <dbReference type="Proteomes" id="UP001500936"/>
    </source>
</evidence>
<evidence type="ECO:0000256" key="1">
    <source>
        <dbReference type="ARBA" id="ARBA00023125"/>
    </source>
</evidence>
<keyword evidence="3" id="KW-0547">Nucleotide-binding</keyword>
<keyword evidence="3" id="KW-0067">ATP-binding</keyword>
<feature type="domain" description="AAA+ ATPase" evidence="2">
    <location>
        <begin position="27"/>
        <end position="148"/>
    </location>
</feature>
<dbReference type="Proteomes" id="UP001500936">
    <property type="component" value="Unassembled WGS sequence"/>
</dbReference>
<proteinExistence type="predicted"/>
<name>A0ABP8KSQ8_9BACT</name>
<dbReference type="SMART" id="SM00382">
    <property type="entry name" value="AAA"/>
    <property type="match status" value="1"/>
</dbReference>
<dbReference type="CDD" id="cd00009">
    <property type="entry name" value="AAA"/>
    <property type="match status" value="1"/>
</dbReference>